<evidence type="ECO:0000313" key="4">
    <source>
        <dbReference type="Proteomes" id="UP001500506"/>
    </source>
</evidence>
<comment type="caution">
    <text evidence="3">The sequence shown here is derived from an EMBL/GenBank/DDBJ whole genome shotgun (WGS) entry which is preliminary data.</text>
</comment>
<proteinExistence type="predicted"/>
<sequence length="392" mass="39522">MAEYLSDGSRRRVAGVRPGAVLVVDGDHAAAIVGELWPTLSPDSTTAVIERLTAGGLSSTPDFALVTWTEHTAAGAVRVLVRGDFEVTAGSARISGVDVSTWTERLLDEAAEFEIAALGAGAGAGAVDEWNPIVDGVVPAGRVAVPARPTSSARADAAVAAAVAAVAAPVISAAGTPAMPAPNTTAALSAPVIAPAEVAASEHTIAPVDEATVTDFIESIPAPTIAATTSSDEAAPGDHDGLTIASVDIRRLRAEREAAKQVGDATPLSAVRRESAELAAPQPQLRLPDGAIEPIGHELVLGRAPSVSKVSGGRLPRLVTIGHGDPDISRSHVRLALEGGTVVVTDLHSRNGTLVVAPGRPPVKLRAGEPTPVLIGTVVDLGGGCTLQVVGA</sequence>
<dbReference type="EMBL" id="BAAANH010000002">
    <property type="protein sequence ID" value="GAA1753422.1"/>
    <property type="molecule type" value="Genomic_DNA"/>
</dbReference>
<feature type="domain" description="FHA" evidence="2">
    <location>
        <begin position="299"/>
        <end position="355"/>
    </location>
</feature>
<accession>A0ABP4WI33</accession>
<dbReference type="Pfam" id="PF00498">
    <property type="entry name" value="FHA"/>
    <property type="match status" value="1"/>
</dbReference>
<dbReference type="SUPFAM" id="SSF49879">
    <property type="entry name" value="SMAD/FHA domain"/>
    <property type="match status" value="1"/>
</dbReference>
<evidence type="ECO:0000313" key="3">
    <source>
        <dbReference type="EMBL" id="GAA1753422.1"/>
    </source>
</evidence>
<dbReference type="Proteomes" id="UP001500506">
    <property type="component" value="Unassembled WGS sequence"/>
</dbReference>
<name>A0ABP4WI33_9MICO</name>
<dbReference type="PROSITE" id="PS50006">
    <property type="entry name" value="FHA_DOMAIN"/>
    <property type="match status" value="1"/>
</dbReference>
<dbReference type="RefSeq" id="WP_232497453.1">
    <property type="nucleotide sequence ID" value="NZ_BAAANH010000002.1"/>
</dbReference>
<evidence type="ECO:0000256" key="1">
    <source>
        <dbReference type="ARBA" id="ARBA00022553"/>
    </source>
</evidence>
<evidence type="ECO:0000259" key="2">
    <source>
        <dbReference type="PROSITE" id="PS50006"/>
    </source>
</evidence>
<dbReference type="InterPro" id="IPR008984">
    <property type="entry name" value="SMAD_FHA_dom_sf"/>
</dbReference>
<keyword evidence="4" id="KW-1185">Reference proteome</keyword>
<gene>
    <name evidence="3" type="ORF">GCM10009747_08900</name>
</gene>
<keyword evidence="1" id="KW-0597">Phosphoprotein</keyword>
<organism evidence="3 4">
    <name type="scientific">Agromyces humatus</name>
    <dbReference type="NCBI Taxonomy" id="279573"/>
    <lineage>
        <taxon>Bacteria</taxon>
        <taxon>Bacillati</taxon>
        <taxon>Actinomycetota</taxon>
        <taxon>Actinomycetes</taxon>
        <taxon>Micrococcales</taxon>
        <taxon>Microbacteriaceae</taxon>
        <taxon>Agromyces</taxon>
    </lineage>
</organism>
<dbReference type="CDD" id="cd00060">
    <property type="entry name" value="FHA"/>
    <property type="match status" value="1"/>
</dbReference>
<protein>
    <recommendedName>
        <fullName evidence="2">FHA domain-containing protein</fullName>
    </recommendedName>
</protein>
<dbReference type="Gene3D" id="2.60.200.20">
    <property type="match status" value="1"/>
</dbReference>
<dbReference type="InterPro" id="IPR000253">
    <property type="entry name" value="FHA_dom"/>
</dbReference>
<reference evidence="4" key="1">
    <citation type="journal article" date="2019" name="Int. J. Syst. Evol. Microbiol.">
        <title>The Global Catalogue of Microorganisms (GCM) 10K type strain sequencing project: providing services to taxonomists for standard genome sequencing and annotation.</title>
        <authorList>
            <consortium name="The Broad Institute Genomics Platform"/>
            <consortium name="The Broad Institute Genome Sequencing Center for Infectious Disease"/>
            <person name="Wu L."/>
            <person name="Ma J."/>
        </authorList>
    </citation>
    <scope>NUCLEOTIDE SEQUENCE [LARGE SCALE GENOMIC DNA]</scope>
    <source>
        <strain evidence="4">JCM 14319</strain>
    </source>
</reference>